<proteinExistence type="predicted"/>
<dbReference type="InterPro" id="IPR051906">
    <property type="entry name" value="TolC-like"/>
</dbReference>
<reference evidence="6" key="1">
    <citation type="submission" date="2018-06" db="EMBL/GenBank/DDBJ databases">
        <authorList>
            <person name="Zhirakovskaya E."/>
        </authorList>
    </citation>
    <scope>NUCLEOTIDE SEQUENCE</scope>
</reference>
<evidence type="ECO:0000313" key="6">
    <source>
        <dbReference type="EMBL" id="VAW94825.1"/>
    </source>
</evidence>
<sequence>MSILNHYACRIMLAGVTFLAGTAMTLAETLTLEQAEKLALQRDTVLSMQRARSLAFLDKSVAADTLPDPTLKLGLINFPTDTFARDQEPMTQTRIAIQQMLPRGDSLEIKSKRMRTASVQTDAAALNREKMLLMQVRKEYLELVYWFRAEKIVNQNKVLFKKLVRITQSQYAAGLQNQQDVIRSDLELDMLDDRLDAIRTKQQQVQARLVKLVGASAINIQIDSLLPELAAVNLTAMDLKSHPKIMIEDAKVDNSQYGIDLAKQSYKPSWMFEVGYGFRDGNNPNGTARADFATAMVSFDIPLFTKDKQDRQVAANRQMYQASMDAREEILRQLQSDYEQTKANWDLLAERLQRYQKIIVPQSKENAKAALYAYQSRRGDFTSLMRARITELETGLKHIRLQVNYRQAQAKLLYLAGEQK</sequence>
<protein>
    <submittedName>
        <fullName evidence="6">Heavy metal RND efflux outer membrane protein, CzcC family</fullName>
    </submittedName>
</protein>
<dbReference type="GO" id="GO:0009279">
    <property type="term" value="C:cell outer membrane"/>
    <property type="evidence" value="ECO:0007669"/>
    <property type="project" value="UniProtKB-SubCell"/>
</dbReference>
<evidence type="ECO:0000256" key="1">
    <source>
        <dbReference type="ARBA" id="ARBA00004442"/>
    </source>
</evidence>
<dbReference type="PANTHER" id="PTHR30026:SF20">
    <property type="entry name" value="OUTER MEMBRANE PROTEIN TOLC"/>
    <property type="match status" value="1"/>
</dbReference>
<dbReference type="Gene3D" id="1.20.1600.10">
    <property type="entry name" value="Outer membrane efflux proteins (OEP)"/>
    <property type="match status" value="1"/>
</dbReference>
<dbReference type="GO" id="GO:0015288">
    <property type="term" value="F:porin activity"/>
    <property type="evidence" value="ECO:0007669"/>
    <property type="project" value="TreeGrafter"/>
</dbReference>
<comment type="subcellular location">
    <subcellularLocation>
        <location evidence="1">Cell outer membrane</location>
    </subcellularLocation>
</comment>
<dbReference type="GO" id="GO:0015562">
    <property type="term" value="F:efflux transmembrane transporter activity"/>
    <property type="evidence" value="ECO:0007669"/>
    <property type="project" value="InterPro"/>
</dbReference>
<keyword evidence="4" id="KW-0472">Membrane</keyword>
<keyword evidence="3" id="KW-0812">Transmembrane</keyword>
<accession>A0A3B0ZMN4</accession>
<name>A0A3B0ZMN4_9ZZZZ</name>
<keyword evidence="2" id="KW-1134">Transmembrane beta strand</keyword>
<dbReference type="PANTHER" id="PTHR30026">
    <property type="entry name" value="OUTER MEMBRANE PROTEIN TOLC"/>
    <property type="match status" value="1"/>
</dbReference>
<evidence type="ECO:0000256" key="2">
    <source>
        <dbReference type="ARBA" id="ARBA00022452"/>
    </source>
</evidence>
<gene>
    <name evidence="6" type="ORF">MNBD_GAMMA21-2547</name>
</gene>
<dbReference type="EMBL" id="UOFR01000030">
    <property type="protein sequence ID" value="VAW94825.1"/>
    <property type="molecule type" value="Genomic_DNA"/>
</dbReference>
<evidence type="ECO:0000256" key="4">
    <source>
        <dbReference type="ARBA" id="ARBA00023136"/>
    </source>
</evidence>
<organism evidence="6">
    <name type="scientific">hydrothermal vent metagenome</name>
    <dbReference type="NCBI Taxonomy" id="652676"/>
    <lineage>
        <taxon>unclassified sequences</taxon>
        <taxon>metagenomes</taxon>
        <taxon>ecological metagenomes</taxon>
    </lineage>
</organism>
<dbReference type="GO" id="GO:1990281">
    <property type="term" value="C:efflux pump complex"/>
    <property type="evidence" value="ECO:0007669"/>
    <property type="project" value="TreeGrafter"/>
</dbReference>
<dbReference type="SUPFAM" id="SSF56954">
    <property type="entry name" value="Outer membrane efflux proteins (OEP)"/>
    <property type="match status" value="1"/>
</dbReference>
<dbReference type="AlphaFoldDB" id="A0A3B0ZMN4"/>
<evidence type="ECO:0000256" key="3">
    <source>
        <dbReference type="ARBA" id="ARBA00022692"/>
    </source>
</evidence>
<keyword evidence="5" id="KW-0998">Cell outer membrane</keyword>
<evidence type="ECO:0000256" key="5">
    <source>
        <dbReference type="ARBA" id="ARBA00023237"/>
    </source>
</evidence>